<evidence type="ECO:0000256" key="6">
    <source>
        <dbReference type="ARBA" id="ARBA00022692"/>
    </source>
</evidence>
<evidence type="ECO:0000256" key="11">
    <source>
        <dbReference type="SAM" id="MobiDB-lite"/>
    </source>
</evidence>
<evidence type="ECO:0000256" key="9">
    <source>
        <dbReference type="RuleBase" id="RU363032"/>
    </source>
</evidence>
<dbReference type="PROSITE" id="PS50928">
    <property type="entry name" value="ABC_TM1"/>
    <property type="match status" value="1"/>
</dbReference>
<comment type="function">
    <text evidence="10">Part of the binding-protein-dependent transport system for molybdenum; probably responsible for the translocation of the substrate across the membrane.</text>
</comment>
<feature type="transmembrane region" description="Helical" evidence="9">
    <location>
        <begin position="72"/>
        <end position="94"/>
    </location>
</feature>
<dbReference type="Pfam" id="PF00528">
    <property type="entry name" value="BPD_transp_1"/>
    <property type="match status" value="1"/>
</dbReference>
<comment type="subcellular location">
    <subcellularLocation>
        <location evidence="1 9">Cell membrane</location>
        <topology evidence="1 9">Multi-pass membrane protein</topology>
    </subcellularLocation>
</comment>
<evidence type="ECO:0000313" key="14">
    <source>
        <dbReference type="Proteomes" id="UP001589894"/>
    </source>
</evidence>
<dbReference type="Gene3D" id="1.10.3720.10">
    <property type="entry name" value="MetI-like"/>
    <property type="match status" value="1"/>
</dbReference>
<feature type="domain" description="ABC transmembrane type-1" evidence="12">
    <location>
        <begin position="68"/>
        <end position="270"/>
    </location>
</feature>
<comment type="similarity">
    <text evidence="2 10">Belongs to the binding-protein-dependent transport system permease family. CysTW subfamily.</text>
</comment>
<keyword evidence="3 9" id="KW-0813">Transport</keyword>
<evidence type="ECO:0000313" key="13">
    <source>
        <dbReference type="EMBL" id="MFC0562943.1"/>
    </source>
</evidence>
<sequence>MVRTGAATRPGAAGPAPRRRTQRAPAALLAPALLGLLFLVLPLAGLVIRAPWTTLPRRLGEPGALTALRLSLQTATAATGLCLLLGVPLAWLLARMSFPGRRLIRALVTVPLVLPPVVGGVALLLVFGRRGVLGGWLDATFGFSLPFTTTGVVVAEAFVAMPFLVIAVEGALRGADTRYEEAAATLGAGRWTTFTHVTLPLVAPGVAAGAVLCWARALGEFGATITFAGNYPGITQTMPLAVYQTIEGGDLAGAVVLSLVLLTVSVAILAGLRDKWITSG</sequence>
<organism evidence="13 14">
    <name type="scientific">Plantactinospora siamensis</name>
    <dbReference type="NCBI Taxonomy" id="555372"/>
    <lineage>
        <taxon>Bacteria</taxon>
        <taxon>Bacillati</taxon>
        <taxon>Actinomycetota</taxon>
        <taxon>Actinomycetes</taxon>
        <taxon>Micromonosporales</taxon>
        <taxon>Micromonosporaceae</taxon>
        <taxon>Plantactinospora</taxon>
    </lineage>
</organism>
<protein>
    <recommendedName>
        <fullName evidence="10">Molybdenum transport system permease</fullName>
    </recommendedName>
</protein>
<keyword evidence="14" id="KW-1185">Reference proteome</keyword>
<dbReference type="PANTHER" id="PTHR30183">
    <property type="entry name" value="MOLYBDENUM TRANSPORT SYSTEM PERMEASE PROTEIN MODB"/>
    <property type="match status" value="1"/>
</dbReference>
<proteinExistence type="inferred from homology"/>
<feature type="transmembrane region" description="Helical" evidence="9">
    <location>
        <begin position="193"/>
        <end position="217"/>
    </location>
</feature>
<evidence type="ECO:0000256" key="7">
    <source>
        <dbReference type="ARBA" id="ARBA00022989"/>
    </source>
</evidence>
<keyword evidence="4 10" id="KW-1003">Cell membrane</keyword>
<evidence type="ECO:0000256" key="8">
    <source>
        <dbReference type="ARBA" id="ARBA00023136"/>
    </source>
</evidence>
<dbReference type="InterPro" id="IPR000515">
    <property type="entry name" value="MetI-like"/>
</dbReference>
<keyword evidence="8 9" id="KW-0472">Membrane</keyword>
<dbReference type="RefSeq" id="WP_377335043.1">
    <property type="nucleotide sequence ID" value="NZ_JBHLUE010000002.1"/>
</dbReference>
<feature type="region of interest" description="Disordered" evidence="11">
    <location>
        <begin position="1"/>
        <end position="20"/>
    </location>
</feature>
<keyword evidence="7 9" id="KW-1133">Transmembrane helix</keyword>
<evidence type="ECO:0000256" key="2">
    <source>
        <dbReference type="ARBA" id="ARBA00007069"/>
    </source>
</evidence>
<dbReference type="NCBIfam" id="TIGR02141">
    <property type="entry name" value="modB_ABC"/>
    <property type="match status" value="1"/>
</dbReference>
<gene>
    <name evidence="13" type="ORF">ACFFHU_01975</name>
</gene>
<feature type="compositionally biased region" description="Low complexity" evidence="11">
    <location>
        <begin position="1"/>
        <end position="16"/>
    </location>
</feature>
<dbReference type="PANTHER" id="PTHR30183:SF3">
    <property type="entry name" value="MOLYBDENUM TRANSPORT SYSTEM PERMEASE PROTEIN MODB"/>
    <property type="match status" value="1"/>
</dbReference>
<dbReference type="NCBIfam" id="TIGR01581">
    <property type="entry name" value="Mo_ABC_porter"/>
    <property type="match status" value="1"/>
</dbReference>
<dbReference type="InterPro" id="IPR006469">
    <property type="entry name" value="NifC_ABC_porter"/>
</dbReference>
<dbReference type="InterPro" id="IPR035906">
    <property type="entry name" value="MetI-like_sf"/>
</dbReference>
<evidence type="ECO:0000256" key="3">
    <source>
        <dbReference type="ARBA" id="ARBA00022448"/>
    </source>
</evidence>
<dbReference type="InterPro" id="IPR011867">
    <property type="entry name" value="ModB_ABC"/>
</dbReference>
<evidence type="ECO:0000256" key="5">
    <source>
        <dbReference type="ARBA" id="ARBA00022505"/>
    </source>
</evidence>
<evidence type="ECO:0000256" key="10">
    <source>
        <dbReference type="RuleBase" id="RU365097"/>
    </source>
</evidence>
<feature type="transmembrane region" description="Helical" evidence="9">
    <location>
        <begin position="28"/>
        <end position="52"/>
    </location>
</feature>
<dbReference type="EMBL" id="JBHLUE010000002">
    <property type="protein sequence ID" value="MFC0562943.1"/>
    <property type="molecule type" value="Genomic_DNA"/>
</dbReference>
<keyword evidence="5 10" id="KW-0500">Molybdenum</keyword>
<keyword evidence="6 9" id="KW-0812">Transmembrane</keyword>
<feature type="transmembrane region" description="Helical" evidence="9">
    <location>
        <begin position="147"/>
        <end position="172"/>
    </location>
</feature>
<dbReference type="CDD" id="cd06261">
    <property type="entry name" value="TM_PBP2"/>
    <property type="match status" value="1"/>
</dbReference>
<comment type="caution">
    <text evidence="13">The sequence shown here is derived from an EMBL/GenBank/DDBJ whole genome shotgun (WGS) entry which is preliminary data.</text>
</comment>
<dbReference type="Proteomes" id="UP001589894">
    <property type="component" value="Unassembled WGS sequence"/>
</dbReference>
<evidence type="ECO:0000256" key="1">
    <source>
        <dbReference type="ARBA" id="ARBA00004651"/>
    </source>
</evidence>
<dbReference type="SUPFAM" id="SSF161098">
    <property type="entry name" value="MetI-like"/>
    <property type="match status" value="1"/>
</dbReference>
<evidence type="ECO:0000259" key="12">
    <source>
        <dbReference type="PROSITE" id="PS50928"/>
    </source>
</evidence>
<feature type="transmembrane region" description="Helical" evidence="9">
    <location>
        <begin position="106"/>
        <end position="127"/>
    </location>
</feature>
<name>A0ABV6NS71_9ACTN</name>
<evidence type="ECO:0000256" key="4">
    <source>
        <dbReference type="ARBA" id="ARBA00022475"/>
    </source>
</evidence>
<accession>A0ABV6NS71</accession>
<reference evidence="13 14" key="1">
    <citation type="submission" date="2024-09" db="EMBL/GenBank/DDBJ databases">
        <authorList>
            <person name="Sun Q."/>
            <person name="Mori K."/>
        </authorList>
    </citation>
    <scope>NUCLEOTIDE SEQUENCE [LARGE SCALE GENOMIC DNA]</scope>
    <source>
        <strain evidence="13 14">TBRC 2205</strain>
    </source>
</reference>
<feature type="transmembrane region" description="Helical" evidence="9">
    <location>
        <begin position="251"/>
        <end position="272"/>
    </location>
</feature>